<dbReference type="InterPro" id="IPR038622">
    <property type="entry name" value="CDPS_sf"/>
</dbReference>
<dbReference type="Gene3D" id="3.40.50.11710">
    <property type="entry name" value="Cyclodipeptide synthase"/>
    <property type="match status" value="1"/>
</dbReference>
<dbReference type="InterPro" id="IPR017853">
    <property type="entry name" value="GH"/>
</dbReference>
<proteinExistence type="predicted"/>
<dbReference type="Proteomes" id="UP000760494">
    <property type="component" value="Unassembled WGS sequence"/>
</dbReference>
<organism evidence="1 2">
    <name type="scientific">Fusarium fujikuroi</name>
    <name type="common">Bakanae and foot rot disease fungus</name>
    <name type="synonym">Gibberella fujikuroi</name>
    <dbReference type="NCBI Taxonomy" id="5127"/>
    <lineage>
        <taxon>Eukaryota</taxon>
        <taxon>Fungi</taxon>
        <taxon>Dikarya</taxon>
        <taxon>Ascomycota</taxon>
        <taxon>Pezizomycotina</taxon>
        <taxon>Sordariomycetes</taxon>
        <taxon>Hypocreomycetidae</taxon>
        <taxon>Hypocreales</taxon>
        <taxon>Nectriaceae</taxon>
        <taxon>Fusarium</taxon>
        <taxon>Fusarium fujikuroi species complex</taxon>
    </lineage>
</organism>
<name>A0A9Q9RTH1_FUSFU</name>
<gene>
    <name evidence="1" type="ORF">C2S_11041</name>
</gene>
<dbReference type="EMBL" id="CABFJX010000392">
    <property type="protein sequence ID" value="VTT78377.1"/>
    <property type="molecule type" value="Genomic_DNA"/>
</dbReference>
<dbReference type="Gene3D" id="3.20.20.80">
    <property type="entry name" value="Glycosidases"/>
    <property type="match status" value="1"/>
</dbReference>
<evidence type="ECO:0000313" key="1">
    <source>
        <dbReference type="EMBL" id="VTT78377.1"/>
    </source>
</evidence>
<accession>A0A9Q9RTH1</accession>
<comment type="caution">
    <text evidence="1">The sequence shown here is derived from an EMBL/GenBank/DDBJ whole genome shotgun (WGS) entry which is preliminary data.</text>
</comment>
<sequence length="768" mass="85270">MYPLNLEPYAAGGHCAVAICLGETPLIDPDNVCDLVKSLQEKFTDIAFLICDEIHKYEMMIPRNMTITRAQRLAIKKGDDMDAILNTAFKRLRQNGQLSSNLTILRWSQIEDQDYQKVHDIMYQYRKNFDEELRASSGFYIKRRLAVVTLTEERLENFTKYTLAELPVQLVGFNYDNRQYTTIFHPVYPRKNPDGSAGNVNSAYVSPIDTVVQAYRNNSDVVGDISRSVPHMEAGKVRRVFFDRPVPEEVKEKLCANGLDAPLVEAALNLLEGWAFDDQLIGYDDEETFADKKAWAGGYCFGGTMIWSIDFQPSDNSTDGYVPALPDLDGIGAIPKDLQDKWAEQWADAYIKSQKDNTNWAQNLYRNLFEKKDHTKFSCVTPNSQCDFEASCAEFNKVGKGGLYYLFQSMSSFHTFMKALNQQYDSKITLPLAAASEMRLILDIKSGLPQTTINIGSVLGSAFSMANAIAAPLPGVGGPLAGISGLASMIRTFTSTVGGNDNAVDATDTLTFAVKTAAVERKRKIADIVSSEYGDFGHAQADLPKTMLVGGADNPAIKALGYGAWLRDSDLTDLSGAEERMSDKMNQALLWQMAIFFKGFYVVIRDDLPINRCTHPNNTWDDRTNRCVDILSWWPKSASGRVGSDLAMEKVWAKWNMSPLWTLLNAVECWENNGGKIGDAKVKALQSEWANGVPLPCFFAMPVLKGNWSKDAASDGAIWLAGDFVGQEGQDGRLWPKDKCDKANKELDPITGGQVKKCSSLNKVGGEE</sequence>
<reference evidence="1" key="1">
    <citation type="submission" date="2019-05" db="EMBL/GenBank/DDBJ databases">
        <authorList>
            <person name="Piombo E."/>
        </authorList>
    </citation>
    <scope>NUCLEOTIDE SEQUENCE</scope>
    <source>
        <strain evidence="1">C2S</strain>
    </source>
</reference>
<dbReference type="AlphaFoldDB" id="A0A9Q9RTH1"/>
<dbReference type="GO" id="GO:0016755">
    <property type="term" value="F:aminoacyltransferase activity"/>
    <property type="evidence" value="ECO:0007669"/>
    <property type="project" value="InterPro"/>
</dbReference>
<dbReference type="SUPFAM" id="SSF51445">
    <property type="entry name" value="(Trans)glycosidases"/>
    <property type="match status" value="1"/>
</dbReference>
<evidence type="ECO:0000313" key="2">
    <source>
        <dbReference type="Proteomes" id="UP000760494"/>
    </source>
</evidence>
<protein>
    <submittedName>
        <fullName evidence="1">Uncharacterized protein</fullName>
    </submittedName>
</protein>